<dbReference type="CDD" id="cd18103">
    <property type="entry name" value="SpoU-like_RlmB"/>
    <property type="match status" value="1"/>
</dbReference>
<evidence type="ECO:0000313" key="5">
    <source>
        <dbReference type="EMBL" id="GAA0503350.1"/>
    </source>
</evidence>
<dbReference type="Proteomes" id="UP001500880">
    <property type="component" value="Unassembled WGS sequence"/>
</dbReference>
<keyword evidence="2" id="KW-0489">Methyltransferase</keyword>
<keyword evidence="6" id="KW-1185">Reference proteome</keyword>
<dbReference type="InterPro" id="IPR029028">
    <property type="entry name" value="Alpha/beta_knot_MTases"/>
</dbReference>
<dbReference type="Pfam" id="PF08032">
    <property type="entry name" value="SpoU_sub_bind"/>
    <property type="match status" value="1"/>
</dbReference>
<dbReference type="RefSeq" id="WP_343843719.1">
    <property type="nucleotide sequence ID" value="NZ_BAAADO010000010.1"/>
</dbReference>
<dbReference type="EMBL" id="BAAADO010000010">
    <property type="protein sequence ID" value="GAA0503350.1"/>
    <property type="molecule type" value="Genomic_DNA"/>
</dbReference>
<dbReference type="InterPro" id="IPR013123">
    <property type="entry name" value="SpoU_subst-bd"/>
</dbReference>
<protein>
    <submittedName>
        <fullName evidence="5">23S rRNA (Guanosine(2251)-2'-O)-methyltransferase RlmB</fullName>
    </submittedName>
</protein>
<dbReference type="Pfam" id="PF00588">
    <property type="entry name" value="SpoU_methylase"/>
    <property type="match status" value="1"/>
</dbReference>
<dbReference type="Gene3D" id="3.30.1330.30">
    <property type="match status" value="1"/>
</dbReference>
<dbReference type="SUPFAM" id="SSF75217">
    <property type="entry name" value="alpha/beta knot"/>
    <property type="match status" value="1"/>
</dbReference>
<dbReference type="InterPro" id="IPR001537">
    <property type="entry name" value="SpoU_MeTrfase"/>
</dbReference>
<reference evidence="5 6" key="1">
    <citation type="journal article" date="2019" name="Int. J. Syst. Evol. Microbiol.">
        <title>The Global Catalogue of Microorganisms (GCM) 10K type strain sequencing project: providing services to taxonomists for standard genome sequencing and annotation.</title>
        <authorList>
            <consortium name="The Broad Institute Genomics Platform"/>
            <consortium name="The Broad Institute Genome Sequencing Center for Infectious Disease"/>
            <person name="Wu L."/>
            <person name="Ma J."/>
        </authorList>
    </citation>
    <scope>NUCLEOTIDE SEQUENCE [LARGE SCALE GENOMIC DNA]</scope>
    <source>
        <strain evidence="5 6">JCM 12389</strain>
    </source>
</reference>
<dbReference type="Gene3D" id="3.40.1280.10">
    <property type="match status" value="1"/>
</dbReference>
<proteinExistence type="inferred from homology"/>
<keyword evidence="3" id="KW-0808">Transferase</keyword>
<dbReference type="InterPro" id="IPR004441">
    <property type="entry name" value="rRNA_MeTrfase_TrmH"/>
</dbReference>
<evidence type="ECO:0000256" key="3">
    <source>
        <dbReference type="ARBA" id="ARBA00022679"/>
    </source>
</evidence>
<dbReference type="PANTHER" id="PTHR46429">
    <property type="entry name" value="23S RRNA (GUANOSINE-2'-O-)-METHYLTRANSFERASE RLMB"/>
    <property type="match status" value="1"/>
</dbReference>
<dbReference type="InterPro" id="IPR029064">
    <property type="entry name" value="Ribosomal_eL30-like_sf"/>
</dbReference>
<evidence type="ECO:0000313" key="6">
    <source>
        <dbReference type="Proteomes" id="UP001500880"/>
    </source>
</evidence>
<evidence type="ECO:0000256" key="1">
    <source>
        <dbReference type="ARBA" id="ARBA00007228"/>
    </source>
</evidence>
<feature type="domain" description="RNA 2-O ribose methyltransferase substrate binding" evidence="4">
    <location>
        <begin position="5"/>
        <end position="78"/>
    </location>
</feature>
<gene>
    <name evidence="5" type="primary">rlmB</name>
    <name evidence="5" type="ORF">GCM10008986_33680</name>
</gene>
<dbReference type="InterPro" id="IPR029026">
    <property type="entry name" value="tRNA_m1G_MTases_N"/>
</dbReference>
<name>A0ABN1BRA0_9BACI</name>
<dbReference type="SUPFAM" id="SSF55315">
    <property type="entry name" value="L30e-like"/>
    <property type="match status" value="1"/>
</dbReference>
<evidence type="ECO:0000259" key="4">
    <source>
        <dbReference type="SMART" id="SM00967"/>
    </source>
</evidence>
<accession>A0ABN1BRA0</accession>
<sequence>MKEEWIVGKNPVIEALKSGREMNKVMVLENLKPQSAKQIQQLAKKKGVTVQAVPKRKLDQIGQHHQGVAASIAAYDYATLDDLYDNAEKKGESPFFIILDELEDPHNLGSILRTADATGAHGVIIPKRRSVQLTQTVVKASTGAVEYIPVARVTNLARTIDELKEKNIWVAGTDAKGTEDYRELNGDMPLALVIGSEGKGMSRLVRDKCDWLVSLPMKGKVTSLNASVAAGLLMYEVYRKRSPIGE</sequence>
<comment type="similarity">
    <text evidence="1">Belongs to the class IV-like SAM-binding methyltransferase superfamily. RNA methyltransferase TrmH family.</text>
</comment>
<dbReference type="NCBIfam" id="TIGR00186">
    <property type="entry name" value="rRNA_methyl_3"/>
    <property type="match status" value="1"/>
</dbReference>
<comment type="caution">
    <text evidence="5">The sequence shown here is derived from an EMBL/GenBank/DDBJ whole genome shotgun (WGS) entry which is preliminary data.</text>
</comment>
<organism evidence="5 6">
    <name type="scientific">Salinibacillus aidingensis</name>
    <dbReference type="NCBI Taxonomy" id="237684"/>
    <lineage>
        <taxon>Bacteria</taxon>
        <taxon>Bacillati</taxon>
        <taxon>Bacillota</taxon>
        <taxon>Bacilli</taxon>
        <taxon>Bacillales</taxon>
        <taxon>Bacillaceae</taxon>
        <taxon>Salinibacillus</taxon>
    </lineage>
</organism>
<evidence type="ECO:0000256" key="2">
    <source>
        <dbReference type="ARBA" id="ARBA00022603"/>
    </source>
</evidence>
<dbReference type="PANTHER" id="PTHR46429:SF1">
    <property type="entry name" value="23S RRNA (GUANOSINE-2'-O-)-METHYLTRANSFERASE RLMB"/>
    <property type="match status" value="1"/>
</dbReference>
<dbReference type="SMART" id="SM00967">
    <property type="entry name" value="SpoU_sub_bind"/>
    <property type="match status" value="1"/>
</dbReference>